<evidence type="ECO:0000313" key="3">
    <source>
        <dbReference type="EMBL" id="KAH6682220.1"/>
    </source>
</evidence>
<dbReference type="Pfam" id="PF00248">
    <property type="entry name" value="Aldo_ket_red"/>
    <property type="match status" value="1"/>
</dbReference>
<gene>
    <name evidence="3" type="ORF">F5X68DRAFT_242854</name>
</gene>
<dbReference type="GO" id="GO:0005737">
    <property type="term" value="C:cytoplasm"/>
    <property type="evidence" value="ECO:0007669"/>
    <property type="project" value="TreeGrafter"/>
</dbReference>
<dbReference type="AlphaFoldDB" id="A0A9P8V7P9"/>
<dbReference type="InterPro" id="IPR036812">
    <property type="entry name" value="NAD(P)_OxRdtase_dom_sf"/>
</dbReference>
<dbReference type="PANTHER" id="PTHR43625:SF40">
    <property type="entry name" value="ALDO-KETO REDUCTASE YAKC [NADP(+)]"/>
    <property type="match status" value="1"/>
</dbReference>
<comment type="caution">
    <text evidence="3">The sequence shown here is derived from an EMBL/GenBank/DDBJ whole genome shotgun (WGS) entry which is preliminary data.</text>
</comment>
<dbReference type="Proteomes" id="UP000770015">
    <property type="component" value="Unassembled WGS sequence"/>
</dbReference>
<dbReference type="GO" id="GO:0016491">
    <property type="term" value="F:oxidoreductase activity"/>
    <property type="evidence" value="ECO:0007669"/>
    <property type="project" value="UniProtKB-KW"/>
</dbReference>
<protein>
    <submittedName>
        <fullName evidence="3">Aldo-keto reductase</fullName>
    </submittedName>
</protein>
<dbReference type="InterPro" id="IPR023210">
    <property type="entry name" value="NADP_OxRdtase_dom"/>
</dbReference>
<reference evidence="3" key="1">
    <citation type="journal article" date="2021" name="Nat. Commun.">
        <title>Genetic determinants of endophytism in the Arabidopsis root mycobiome.</title>
        <authorList>
            <person name="Mesny F."/>
            <person name="Miyauchi S."/>
            <person name="Thiergart T."/>
            <person name="Pickel B."/>
            <person name="Atanasova L."/>
            <person name="Karlsson M."/>
            <person name="Huettel B."/>
            <person name="Barry K.W."/>
            <person name="Haridas S."/>
            <person name="Chen C."/>
            <person name="Bauer D."/>
            <person name="Andreopoulos W."/>
            <person name="Pangilinan J."/>
            <person name="LaButti K."/>
            <person name="Riley R."/>
            <person name="Lipzen A."/>
            <person name="Clum A."/>
            <person name="Drula E."/>
            <person name="Henrissat B."/>
            <person name="Kohler A."/>
            <person name="Grigoriev I.V."/>
            <person name="Martin F.M."/>
            <person name="Hacquard S."/>
        </authorList>
    </citation>
    <scope>NUCLEOTIDE SEQUENCE</scope>
    <source>
        <strain evidence="3">MPI-SDFR-AT-0117</strain>
    </source>
</reference>
<dbReference type="Gene3D" id="3.20.20.100">
    <property type="entry name" value="NADP-dependent oxidoreductase domain"/>
    <property type="match status" value="1"/>
</dbReference>
<proteinExistence type="predicted"/>
<dbReference type="InterPro" id="IPR050791">
    <property type="entry name" value="Aldo-Keto_reductase"/>
</dbReference>
<dbReference type="OrthoDB" id="37537at2759"/>
<dbReference type="EMBL" id="JAGSXJ010000018">
    <property type="protein sequence ID" value="KAH6682220.1"/>
    <property type="molecule type" value="Genomic_DNA"/>
</dbReference>
<dbReference type="SUPFAM" id="SSF51430">
    <property type="entry name" value="NAD(P)-linked oxidoreductase"/>
    <property type="match status" value="1"/>
</dbReference>
<dbReference type="PANTHER" id="PTHR43625">
    <property type="entry name" value="AFLATOXIN B1 ALDEHYDE REDUCTASE"/>
    <property type="match status" value="1"/>
</dbReference>
<name>A0A9P8V7P9_9PEZI</name>
<evidence type="ECO:0000256" key="1">
    <source>
        <dbReference type="ARBA" id="ARBA00023002"/>
    </source>
</evidence>
<organism evidence="3 4">
    <name type="scientific">Plectosphaerella plurivora</name>
    <dbReference type="NCBI Taxonomy" id="936078"/>
    <lineage>
        <taxon>Eukaryota</taxon>
        <taxon>Fungi</taxon>
        <taxon>Dikarya</taxon>
        <taxon>Ascomycota</taxon>
        <taxon>Pezizomycotina</taxon>
        <taxon>Sordariomycetes</taxon>
        <taxon>Hypocreomycetidae</taxon>
        <taxon>Glomerellales</taxon>
        <taxon>Plectosphaerellaceae</taxon>
        <taxon>Plectosphaerella</taxon>
    </lineage>
</organism>
<feature type="domain" description="NADP-dependent oxidoreductase" evidence="2">
    <location>
        <begin position="18"/>
        <end position="313"/>
    </location>
</feature>
<keyword evidence="1" id="KW-0560">Oxidoreductase</keyword>
<sequence>MSTPLRALGRNGPLVPALGFGLMSLSHATYGTLPSDEERFAVLDRAFEIGATFWDTADLYGDGEAFVGQWFKKTGHRDRIFLATKFGYLKRAGSFHDIDSSAKYCKEACEASLRALGTDYIDLYYAHNVNTDTPIEETMTALAELQAAGKIKHIGLSMISANTLRRAVAIAPVAAVQVGYSLFTRDIEGPAGTNLFTVARELGVAIVAATPLDRGLMTPTFSNGLPEDAGDIRSAVMPRFSEANATANRAAVARLADFAKARGWSVPQVSLAWLLKQGDDVIPIPGTKRKAYLEDNWAALGVTLTDKEEMEIRGMAEGIAGGHTPEAYKSMLFRDTREPKK</sequence>
<evidence type="ECO:0000313" key="4">
    <source>
        <dbReference type="Proteomes" id="UP000770015"/>
    </source>
</evidence>
<evidence type="ECO:0000259" key="2">
    <source>
        <dbReference type="Pfam" id="PF00248"/>
    </source>
</evidence>
<accession>A0A9P8V7P9</accession>
<keyword evidence="4" id="KW-1185">Reference proteome</keyword>